<protein>
    <submittedName>
        <fullName evidence="7">GroES-like protein</fullName>
    </submittedName>
</protein>
<name>A0A2H3J540_WOLCO</name>
<dbReference type="STRING" id="742152.A0A2H3J540"/>
<evidence type="ECO:0000256" key="3">
    <source>
        <dbReference type="ARBA" id="ARBA00022723"/>
    </source>
</evidence>
<dbReference type="InterPro" id="IPR011032">
    <property type="entry name" value="GroES-like_sf"/>
</dbReference>
<accession>A0A2H3J540</accession>
<evidence type="ECO:0000256" key="4">
    <source>
        <dbReference type="ARBA" id="ARBA00022833"/>
    </source>
</evidence>
<dbReference type="Pfam" id="PF08240">
    <property type="entry name" value="ADH_N"/>
    <property type="match status" value="1"/>
</dbReference>
<reference evidence="7 8" key="1">
    <citation type="journal article" date="2012" name="Science">
        <title>The Paleozoic origin of enzymatic lignin decomposition reconstructed from 31 fungal genomes.</title>
        <authorList>
            <person name="Floudas D."/>
            <person name="Binder M."/>
            <person name="Riley R."/>
            <person name="Barry K."/>
            <person name="Blanchette R.A."/>
            <person name="Henrissat B."/>
            <person name="Martinez A.T."/>
            <person name="Otillar R."/>
            <person name="Spatafora J.W."/>
            <person name="Yadav J.S."/>
            <person name="Aerts A."/>
            <person name="Benoit I."/>
            <person name="Boyd A."/>
            <person name="Carlson A."/>
            <person name="Copeland A."/>
            <person name="Coutinho P.M."/>
            <person name="de Vries R.P."/>
            <person name="Ferreira P."/>
            <person name="Findley K."/>
            <person name="Foster B."/>
            <person name="Gaskell J."/>
            <person name="Glotzer D."/>
            <person name="Gorecki P."/>
            <person name="Heitman J."/>
            <person name="Hesse C."/>
            <person name="Hori C."/>
            <person name="Igarashi K."/>
            <person name="Jurgens J.A."/>
            <person name="Kallen N."/>
            <person name="Kersten P."/>
            <person name="Kohler A."/>
            <person name="Kuees U."/>
            <person name="Kumar T.K.A."/>
            <person name="Kuo A."/>
            <person name="LaButti K."/>
            <person name="Larrondo L.F."/>
            <person name="Lindquist E."/>
            <person name="Ling A."/>
            <person name="Lombard V."/>
            <person name="Lucas S."/>
            <person name="Lundell T."/>
            <person name="Martin R."/>
            <person name="McLaughlin D.J."/>
            <person name="Morgenstern I."/>
            <person name="Morin E."/>
            <person name="Murat C."/>
            <person name="Nagy L.G."/>
            <person name="Nolan M."/>
            <person name="Ohm R.A."/>
            <person name="Patyshakuliyeva A."/>
            <person name="Rokas A."/>
            <person name="Ruiz-Duenas F.J."/>
            <person name="Sabat G."/>
            <person name="Salamov A."/>
            <person name="Samejima M."/>
            <person name="Schmutz J."/>
            <person name="Slot J.C."/>
            <person name="St John F."/>
            <person name="Stenlid J."/>
            <person name="Sun H."/>
            <person name="Sun S."/>
            <person name="Syed K."/>
            <person name="Tsang A."/>
            <person name="Wiebenga A."/>
            <person name="Young D."/>
            <person name="Pisabarro A."/>
            <person name="Eastwood D.C."/>
            <person name="Martin F."/>
            <person name="Cullen D."/>
            <person name="Grigoriev I.V."/>
            <person name="Hibbett D.S."/>
        </authorList>
    </citation>
    <scope>NUCLEOTIDE SEQUENCE [LARGE SCALE GENOMIC DNA]</scope>
    <source>
        <strain evidence="7 8">MD-104</strain>
    </source>
</reference>
<dbReference type="CDD" id="cd08233">
    <property type="entry name" value="butanediol_DH_like"/>
    <property type="match status" value="1"/>
</dbReference>
<feature type="domain" description="Enoyl reductase (ER)" evidence="6">
    <location>
        <begin position="8"/>
        <end position="357"/>
    </location>
</feature>
<dbReference type="PANTHER" id="PTHR43161:SF23">
    <property type="entry name" value="(R,R)-BUTANEDIOL DEHYDROGENASE-RELATED"/>
    <property type="match status" value="1"/>
</dbReference>
<dbReference type="OrthoDB" id="3941538at2759"/>
<proteinExistence type="inferred from homology"/>
<dbReference type="GO" id="GO:0000721">
    <property type="term" value="F:(R,R)-butanediol dehydrogenase activity"/>
    <property type="evidence" value="ECO:0007669"/>
    <property type="project" value="TreeGrafter"/>
</dbReference>
<dbReference type="Gene3D" id="3.90.180.10">
    <property type="entry name" value="Medium-chain alcohol dehydrogenases, catalytic domain"/>
    <property type="match status" value="1"/>
</dbReference>
<dbReference type="EMBL" id="KB467898">
    <property type="protein sequence ID" value="PCH36785.1"/>
    <property type="molecule type" value="Genomic_DNA"/>
</dbReference>
<dbReference type="InterPro" id="IPR013154">
    <property type="entry name" value="ADH-like_N"/>
</dbReference>
<dbReference type="InterPro" id="IPR013149">
    <property type="entry name" value="ADH-like_C"/>
</dbReference>
<comment type="similarity">
    <text evidence="2">Belongs to the zinc-containing alcohol dehydrogenase family.</text>
</comment>
<keyword evidence="5" id="KW-0560">Oxidoreductase</keyword>
<dbReference type="OMA" id="EPNLACG"/>
<dbReference type="Gene3D" id="3.40.50.720">
    <property type="entry name" value="NAD(P)-binding Rossmann-like Domain"/>
    <property type="match status" value="1"/>
</dbReference>
<dbReference type="InterPro" id="IPR036291">
    <property type="entry name" value="NAD(P)-bd_dom_sf"/>
</dbReference>
<dbReference type="Pfam" id="PF00107">
    <property type="entry name" value="ADH_zinc_N"/>
    <property type="match status" value="1"/>
</dbReference>
<dbReference type="GO" id="GO:0034079">
    <property type="term" value="P:butanediol biosynthetic process"/>
    <property type="evidence" value="ECO:0007669"/>
    <property type="project" value="TreeGrafter"/>
</dbReference>
<dbReference type="SUPFAM" id="SSF50129">
    <property type="entry name" value="GroES-like"/>
    <property type="match status" value="1"/>
</dbReference>
<dbReference type="GO" id="GO:0005737">
    <property type="term" value="C:cytoplasm"/>
    <property type="evidence" value="ECO:0007669"/>
    <property type="project" value="TreeGrafter"/>
</dbReference>
<evidence type="ECO:0000256" key="2">
    <source>
        <dbReference type="ARBA" id="ARBA00008072"/>
    </source>
</evidence>
<comment type="cofactor">
    <cofactor evidence="1">
        <name>Zn(2+)</name>
        <dbReference type="ChEBI" id="CHEBI:29105"/>
    </cofactor>
</comment>
<evidence type="ECO:0000259" key="6">
    <source>
        <dbReference type="SMART" id="SM00829"/>
    </source>
</evidence>
<evidence type="ECO:0000313" key="7">
    <source>
        <dbReference type="EMBL" id="PCH36785.1"/>
    </source>
</evidence>
<keyword evidence="4" id="KW-0862">Zinc</keyword>
<dbReference type="GO" id="GO:0046872">
    <property type="term" value="F:metal ion binding"/>
    <property type="evidence" value="ECO:0007669"/>
    <property type="project" value="UniProtKB-KW"/>
</dbReference>
<sequence>MRAARYYGPGEMRVEDVPEPVVKEGQVKIKPLTYSDSPVCGSDVHSYFSLTPVSPTATMPHPVTKETLPITLGHEFSGTICELGPATDSSKLAIGQHVVVEPVISCMKPTCGPCSAGSRNICPNATFIGVGGGGGGLAEYITVQEDYVHVLPPTISLEVGAMMEPLSVAWHAVKRSTFVSGDTALIIGAGPIGLLILTVLRAHGASWIGISEPALSRRETALRLAATAVYDPRAVDVAAGTFRATSGGAAVVFDCAGTQASLDTALAAARPRGNVVEVAVWDKPPVLDITALQSKEVLLTASQACDREHPELIKAVADGRITGLEELITKRIDLGDFVEQGIKALIEDKDRQIKILVHP</sequence>
<dbReference type="PANTHER" id="PTHR43161">
    <property type="entry name" value="SORBITOL DEHYDROGENASE"/>
    <property type="match status" value="1"/>
</dbReference>
<dbReference type="SMART" id="SM00829">
    <property type="entry name" value="PKS_ER"/>
    <property type="match status" value="1"/>
</dbReference>
<evidence type="ECO:0000256" key="5">
    <source>
        <dbReference type="ARBA" id="ARBA00023002"/>
    </source>
</evidence>
<keyword evidence="8" id="KW-1185">Reference proteome</keyword>
<keyword evidence="3" id="KW-0479">Metal-binding</keyword>
<dbReference type="Proteomes" id="UP000218811">
    <property type="component" value="Unassembled WGS sequence"/>
</dbReference>
<evidence type="ECO:0000313" key="8">
    <source>
        <dbReference type="Proteomes" id="UP000218811"/>
    </source>
</evidence>
<dbReference type="AlphaFoldDB" id="A0A2H3J540"/>
<dbReference type="SUPFAM" id="SSF51735">
    <property type="entry name" value="NAD(P)-binding Rossmann-fold domains"/>
    <property type="match status" value="1"/>
</dbReference>
<gene>
    <name evidence="7" type="ORF">WOLCODRAFT_92136</name>
</gene>
<organism evidence="7 8">
    <name type="scientific">Wolfiporia cocos (strain MD-104)</name>
    <name type="common">Brown rot fungus</name>
    <dbReference type="NCBI Taxonomy" id="742152"/>
    <lineage>
        <taxon>Eukaryota</taxon>
        <taxon>Fungi</taxon>
        <taxon>Dikarya</taxon>
        <taxon>Basidiomycota</taxon>
        <taxon>Agaricomycotina</taxon>
        <taxon>Agaricomycetes</taxon>
        <taxon>Polyporales</taxon>
        <taxon>Phaeolaceae</taxon>
        <taxon>Wolfiporia</taxon>
    </lineage>
</organism>
<evidence type="ECO:0000256" key="1">
    <source>
        <dbReference type="ARBA" id="ARBA00001947"/>
    </source>
</evidence>
<dbReference type="InterPro" id="IPR020843">
    <property type="entry name" value="ER"/>
</dbReference>